<evidence type="ECO:0008006" key="8">
    <source>
        <dbReference type="Google" id="ProtNLM"/>
    </source>
</evidence>
<dbReference type="AlphaFoldDB" id="A0AA88V8R1"/>
<accession>A0AA88V8R1</accession>
<evidence type="ECO:0000313" key="6">
    <source>
        <dbReference type="EMBL" id="KAK3004012.1"/>
    </source>
</evidence>
<comment type="subunit">
    <text evidence="2">P1 and P2 exist as dimers at the large ribosomal subunit.</text>
</comment>
<dbReference type="GO" id="GO:0030295">
    <property type="term" value="F:protein kinase activator activity"/>
    <property type="evidence" value="ECO:0007669"/>
    <property type="project" value="TreeGrafter"/>
</dbReference>
<dbReference type="PANTHER" id="PTHR45696">
    <property type="entry name" value="60S ACIDIC RIBOSOMAL PROTEIN P1"/>
    <property type="match status" value="1"/>
</dbReference>
<evidence type="ECO:0000256" key="1">
    <source>
        <dbReference type="ARBA" id="ARBA00005436"/>
    </source>
</evidence>
<gene>
    <name evidence="6" type="ORF">RJ639_017987</name>
</gene>
<keyword evidence="7" id="KW-1185">Reference proteome</keyword>
<evidence type="ECO:0000256" key="3">
    <source>
        <dbReference type="ARBA" id="ARBA00022980"/>
    </source>
</evidence>
<comment type="similarity">
    <text evidence="1">Belongs to the eukaryotic ribosomal protein P1/P2 family.</text>
</comment>
<dbReference type="PANTHER" id="PTHR45696:SF10">
    <property type="entry name" value="LARGE RIBOSOMAL SUBUNIT PROTEIN P1"/>
    <property type="match status" value="1"/>
</dbReference>
<feature type="compositionally biased region" description="Acidic residues" evidence="5">
    <location>
        <begin position="90"/>
        <end position="103"/>
    </location>
</feature>
<proteinExistence type="inferred from homology"/>
<dbReference type="GO" id="GO:0043021">
    <property type="term" value="F:ribonucleoprotein complex binding"/>
    <property type="evidence" value="ECO:0007669"/>
    <property type="project" value="TreeGrafter"/>
</dbReference>
<reference evidence="6" key="1">
    <citation type="submission" date="2022-12" db="EMBL/GenBank/DDBJ databases">
        <title>Draft genome assemblies for two species of Escallonia (Escalloniales).</title>
        <authorList>
            <person name="Chanderbali A."/>
            <person name="Dervinis C."/>
            <person name="Anghel I."/>
            <person name="Soltis D."/>
            <person name="Soltis P."/>
            <person name="Zapata F."/>
        </authorList>
    </citation>
    <scope>NUCLEOTIDE SEQUENCE</scope>
    <source>
        <strain evidence="6">UCBG64.0493</strain>
        <tissue evidence="6">Leaf</tissue>
    </source>
</reference>
<dbReference type="Gene3D" id="1.10.10.1410">
    <property type="match status" value="1"/>
</dbReference>
<dbReference type="EMBL" id="JAVXUP010002325">
    <property type="protein sequence ID" value="KAK3004012.1"/>
    <property type="molecule type" value="Genomic_DNA"/>
</dbReference>
<evidence type="ECO:0000256" key="2">
    <source>
        <dbReference type="ARBA" id="ARBA00011266"/>
    </source>
</evidence>
<dbReference type="InterPro" id="IPR038716">
    <property type="entry name" value="P1/P2_N_sf"/>
</dbReference>
<name>A0AA88V8R1_9ASTE</name>
<dbReference type="GO" id="GO:0022625">
    <property type="term" value="C:cytosolic large ribosomal subunit"/>
    <property type="evidence" value="ECO:0007669"/>
    <property type="project" value="TreeGrafter"/>
</dbReference>
<dbReference type="CDD" id="cd05831">
    <property type="entry name" value="Ribosomal_P1"/>
    <property type="match status" value="1"/>
</dbReference>
<keyword evidence="3" id="KW-0689">Ribosomal protein</keyword>
<dbReference type="GO" id="GO:0003735">
    <property type="term" value="F:structural constituent of ribosome"/>
    <property type="evidence" value="ECO:0007669"/>
    <property type="project" value="TreeGrafter"/>
</dbReference>
<dbReference type="Pfam" id="PF00428">
    <property type="entry name" value="Ribosomal_60s"/>
    <property type="match status" value="1"/>
</dbReference>
<keyword evidence="4" id="KW-0687">Ribonucleoprotein</keyword>
<evidence type="ECO:0000256" key="5">
    <source>
        <dbReference type="SAM" id="MobiDB-lite"/>
    </source>
</evidence>
<evidence type="ECO:0000256" key="4">
    <source>
        <dbReference type="ARBA" id="ARBA00023274"/>
    </source>
</evidence>
<dbReference type="FunFam" id="1.10.10.1410:FF:000002">
    <property type="entry name" value="60S acidic ribosomal protein P2"/>
    <property type="match status" value="1"/>
</dbReference>
<dbReference type="Proteomes" id="UP001188597">
    <property type="component" value="Unassembled WGS sequence"/>
</dbReference>
<protein>
    <recommendedName>
        <fullName evidence="8">60S acidic ribosomal protein P1</fullName>
    </recommendedName>
</protein>
<dbReference type="GO" id="GO:0002181">
    <property type="term" value="P:cytoplasmic translation"/>
    <property type="evidence" value="ECO:0007669"/>
    <property type="project" value="TreeGrafter"/>
</dbReference>
<feature type="region of interest" description="Disordered" evidence="5">
    <location>
        <begin position="76"/>
        <end position="103"/>
    </location>
</feature>
<comment type="caution">
    <text evidence="6">The sequence shown here is derived from an EMBL/GenBank/DDBJ whole genome shotgun (WGS) entry which is preliminary data.</text>
</comment>
<organism evidence="6 7">
    <name type="scientific">Escallonia herrerae</name>
    <dbReference type="NCBI Taxonomy" id="1293975"/>
    <lineage>
        <taxon>Eukaryota</taxon>
        <taxon>Viridiplantae</taxon>
        <taxon>Streptophyta</taxon>
        <taxon>Embryophyta</taxon>
        <taxon>Tracheophyta</taxon>
        <taxon>Spermatophyta</taxon>
        <taxon>Magnoliopsida</taxon>
        <taxon>eudicotyledons</taxon>
        <taxon>Gunneridae</taxon>
        <taxon>Pentapetalae</taxon>
        <taxon>asterids</taxon>
        <taxon>campanulids</taxon>
        <taxon>Escalloniales</taxon>
        <taxon>Escalloniaceae</taxon>
        <taxon>Escallonia</taxon>
    </lineage>
</organism>
<evidence type="ECO:0000313" key="7">
    <source>
        <dbReference type="Proteomes" id="UP001188597"/>
    </source>
</evidence>
<sequence>MDANGWACFRFINVIQAEKITAMLKAVNVTVESYWPLLFAKLVKKRDIDDLILNVCFAGNAASAAASAGGAASAATAAEEPAAEDKEEIKEESDGEIFSLLDD</sequence>